<protein>
    <recommendedName>
        <fullName evidence="4 13">Pyruvate kinase</fullName>
        <ecNumber evidence="4 13">2.7.1.40</ecNumber>
    </recommendedName>
</protein>
<dbReference type="InterPro" id="IPR018209">
    <property type="entry name" value="Pyrv_Knase_AS"/>
</dbReference>
<keyword evidence="11 14" id="KW-0324">Glycolysis</keyword>
<reference evidence="17 18" key="1">
    <citation type="journal article" date="2014" name="Genome Announc.">
        <title>Complete Genome Sequence of Hyphomicrobium nitrativorans Strain NL23, a Denitrifying Bacterium Isolated from Biofilm of a Methanol-Fed Denitrification System Treating Seawater at the Montreal Biodome.</title>
        <authorList>
            <person name="Martineau C."/>
            <person name="Villeneuve C."/>
            <person name="Mauffrey F."/>
            <person name="Villemur R."/>
        </authorList>
    </citation>
    <scope>NUCLEOTIDE SEQUENCE [LARGE SCALE GENOMIC DNA]</scope>
    <source>
        <strain evidence="17">NL23</strain>
    </source>
</reference>
<comment type="pathway">
    <text evidence="2 14">Carbohydrate degradation; glycolysis; pyruvate from D-glyceraldehyde 3-phosphate: step 5/5.</text>
</comment>
<dbReference type="Proteomes" id="UP000018542">
    <property type="component" value="Chromosome"/>
</dbReference>
<dbReference type="PANTHER" id="PTHR11817">
    <property type="entry name" value="PYRUVATE KINASE"/>
    <property type="match status" value="1"/>
</dbReference>
<dbReference type="EC" id="2.7.1.40" evidence="4 13"/>
<dbReference type="NCBIfam" id="TIGR01064">
    <property type="entry name" value="pyruv_kin"/>
    <property type="match status" value="1"/>
</dbReference>
<dbReference type="HOGENOM" id="CLU_015439_0_2_5"/>
<keyword evidence="10 14" id="KW-0460">Magnesium</keyword>
<evidence type="ECO:0000256" key="8">
    <source>
        <dbReference type="ARBA" id="ARBA00022777"/>
    </source>
</evidence>
<evidence type="ECO:0000256" key="14">
    <source>
        <dbReference type="RuleBase" id="RU000504"/>
    </source>
</evidence>
<evidence type="ECO:0000259" key="15">
    <source>
        <dbReference type="Pfam" id="PF00224"/>
    </source>
</evidence>
<feature type="domain" description="Pyruvate kinase C-terminal" evidence="16">
    <location>
        <begin position="355"/>
        <end position="467"/>
    </location>
</feature>
<comment type="cofactor">
    <cofactor evidence="1">
        <name>K(+)</name>
        <dbReference type="ChEBI" id="CHEBI:29103"/>
    </cofactor>
</comment>
<proteinExistence type="inferred from homology"/>
<gene>
    <name evidence="17" type="ORF">W911_15325</name>
</gene>
<dbReference type="GO" id="GO:0004743">
    <property type="term" value="F:pyruvate kinase activity"/>
    <property type="evidence" value="ECO:0007669"/>
    <property type="project" value="UniProtKB-UniRule"/>
</dbReference>
<dbReference type="SUPFAM" id="SSF50800">
    <property type="entry name" value="PK beta-barrel domain-like"/>
    <property type="match status" value="1"/>
</dbReference>
<dbReference type="Pfam" id="PF00224">
    <property type="entry name" value="PK"/>
    <property type="match status" value="1"/>
</dbReference>
<dbReference type="OrthoDB" id="9812123at2"/>
<keyword evidence="9" id="KW-0067">ATP-binding</keyword>
<dbReference type="AlphaFoldDB" id="V5SFZ2"/>
<dbReference type="InterPro" id="IPR015793">
    <property type="entry name" value="Pyrv_Knase_brl"/>
</dbReference>
<dbReference type="KEGG" id="hni:W911_15325"/>
<evidence type="ECO:0000256" key="12">
    <source>
        <dbReference type="ARBA" id="ARBA00023317"/>
    </source>
</evidence>
<dbReference type="EMBL" id="CP006912">
    <property type="protein sequence ID" value="AHB49458.1"/>
    <property type="molecule type" value="Genomic_DNA"/>
</dbReference>
<evidence type="ECO:0000256" key="3">
    <source>
        <dbReference type="ARBA" id="ARBA00008663"/>
    </source>
</evidence>
<evidence type="ECO:0000256" key="6">
    <source>
        <dbReference type="ARBA" id="ARBA00022723"/>
    </source>
</evidence>
<keyword evidence="7" id="KW-0547">Nucleotide-binding</keyword>
<evidence type="ECO:0000256" key="10">
    <source>
        <dbReference type="ARBA" id="ARBA00022842"/>
    </source>
</evidence>
<keyword evidence="8 14" id="KW-0418">Kinase</keyword>
<feature type="domain" description="Pyruvate kinase barrel" evidence="15">
    <location>
        <begin position="5"/>
        <end position="322"/>
    </location>
</feature>
<name>V5SFZ2_9HYPH</name>
<dbReference type="Gene3D" id="2.40.33.10">
    <property type="entry name" value="PK beta-barrel domain-like"/>
    <property type="match status" value="1"/>
</dbReference>
<evidence type="ECO:0000256" key="4">
    <source>
        <dbReference type="ARBA" id="ARBA00012142"/>
    </source>
</evidence>
<dbReference type="Gene3D" id="3.20.20.60">
    <property type="entry name" value="Phosphoenolpyruvate-binding domains"/>
    <property type="match status" value="1"/>
</dbReference>
<dbReference type="UniPathway" id="UPA00109">
    <property type="reaction ID" value="UER00188"/>
</dbReference>
<evidence type="ECO:0000259" key="16">
    <source>
        <dbReference type="Pfam" id="PF02887"/>
    </source>
</evidence>
<dbReference type="PATRIC" id="fig|1029756.8.peg.3195"/>
<dbReference type="GO" id="GO:0005524">
    <property type="term" value="F:ATP binding"/>
    <property type="evidence" value="ECO:0007669"/>
    <property type="project" value="UniProtKB-KW"/>
</dbReference>
<dbReference type="NCBIfam" id="NF004978">
    <property type="entry name" value="PRK06354.1"/>
    <property type="match status" value="1"/>
</dbReference>
<dbReference type="RefSeq" id="WP_023788370.1">
    <property type="nucleotide sequence ID" value="NC_022997.1"/>
</dbReference>
<dbReference type="GO" id="GO:0000287">
    <property type="term" value="F:magnesium ion binding"/>
    <property type="evidence" value="ECO:0007669"/>
    <property type="project" value="UniProtKB-UniRule"/>
</dbReference>
<evidence type="ECO:0000256" key="13">
    <source>
        <dbReference type="NCBIfam" id="TIGR01064"/>
    </source>
</evidence>
<dbReference type="STRING" id="1029756.W911_15325"/>
<dbReference type="InterPro" id="IPR015795">
    <property type="entry name" value="Pyrv_Knase_C"/>
</dbReference>
<keyword evidence="18" id="KW-1185">Reference proteome</keyword>
<accession>V5SFZ2</accession>
<keyword evidence="6" id="KW-0479">Metal-binding</keyword>
<keyword evidence="12 17" id="KW-0670">Pyruvate</keyword>
<dbReference type="InterPro" id="IPR036918">
    <property type="entry name" value="Pyrv_Knase_C_sf"/>
</dbReference>
<dbReference type="InterPro" id="IPR015813">
    <property type="entry name" value="Pyrv/PenolPyrv_kinase-like_dom"/>
</dbReference>
<dbReference type="GO" id="GO:0016301">
    <property type="term" value="F:kinase activity"/>
    <property type="evidence" value="ECO:0007669"/>
    <property type="project" value="UniProtKB-KW"/>
</dbReference>
<dbReference type="InterPro" id="IPR015806">
    <property type="entry name" value="Pyrv_Knase_insert_dom_sf"/>
</dbReference>
<evidence type="ECO:0000313" key="18">
    <source>
        <dbReference type="Proteomes" id="UP000018542"/>
    </source>
</evidence>
<sequence length="502" mass="53578">MRRDRRVKIVATLGPASSAPDVIERLFVAGVDVFRVNMSHTGHDAARGLVRTIRDVSDKHRCSIGVLCDLQGPKFRLGEFVDGRTLVKAGELFRFDQSGEPGTSQRVSLPHAPIFDAVKPGDALLIDDGKLRMRVIESGKGDIVAEVVTGGIMSNRKGLSLPDTVLAVSPLTEKDREDLDLALKVGADWIALSFVQRAEDVIEAKRIIDGRAAVLAKIEKPSAIDEIDDIIAAGDGFMVARGDLGVEMPVERVPGLQKKITRKARSAGKPIVVATQMLESMTTSPMPTRAEVSDVATAVFDGADAIMLSGESAVGQYPVETIQMMNRIAREVEHDPSYDTLVHAIDLPPVPTGADAIAVAAHAISDTVKVAAILCYTATGSTALRVARERPNLPVIGLTPIARTAQRLTLVWGIETVLTGDPEDLADMVRKATRIAYEGNFVKPGQGVVITCGVPLGSPGATNMIRLAFVDEHGLPDGHVPEYVPVGGKVPVDKRPPPKLAP</sequence>
<dbReference type="Gene3D" id="3.40.1380.20">
    <property type="entry name" value="Pyruvate kinase, C-terminal domain"/>
    <property type="match status" value="1"/>
</dbReference>
<dbReference type="Pfam" id="PF02887">
    <property type="entry name" value="PK_C"/>
    <property type="match status" value="1"/>
</dbReference>
<comment type="catalytic activity">
    <reaction evidence="14">
        <text>pyruvate + ATP = phosphoenolpyruvate + ADP + H(+)</text>
        <dbReference type="Rhea" id="RHEA:18157"/>
        <dbReference type="ChEBI" id="CHEBI:15361"/>
        <dbReference type="ChEBI" id="CHEBI:15378"/>
        <dbReference type="ChEBI" id="CHEBI:30616"/>
        <dbReference type="ChEBI" id="CHEBI:58702"/>
        <dbReference type="ChEBI" id="CHEBI:456216"/>
        <dbReference type="EC" id="2.7.1.40"/>
    </reaction>
</comment>
<evidence type="ECO:0000256" key="5">
    <source>
        <dbReference type="ARBA" id="ARBA00022679"/>
    </source>
</evidence>
<dbReference type="InterPro" id="IPR011037">
    <property type="entry name" value="Pyrv_Knase-like_insert_dom_sf"/>
</dbReference>
<comment type="similarity">
    <text evidence="3 14">Belongs to the pyruvate kinase family.</text>
</comment>
<evidence type="ECO:0000256" key="11">
    <source>
        <dbReference type="ARBA" id="ARBA00023152"/>
    </source>
</evidence>
<dbReference type="SUPFAM" id="SSF51621">
    <property type="entry name" value="Phosphoenolpyruvate/pyruvate domain"/>
    <property type="match status" value="1"/>
</dbReference>
<dbReference type="GO" id="GO:0030955">
    <property type="term" value="F:potassium ion binding"/>
    <property type="evidence" value="ECO:0007669"/>
    <property type="project" value="UniProtKB-UniRule"/>
</dbReference>
<dbReference type="NCBIfam" id="NF004491">
    <property type="entry name" value="PRK05826.1"/>
    <property type="match status" value="1"/>
</dbReference>
<dbReference type="NCBIfam" id="NF004886">
    <property type="entry name" value="PRK06247.1"/>
    <property type="match status" value="1"/>
</dbReference>
<dbReference type="InterPro" id="IPR001697">
    <property type="entry name" value="Pyr_Knase"/>
</dbReference>
<evidence type="ECO:0000256" key="2">
    <source>
        <dbReference type="ARBA" id="ARBA00004997"/>
    </source>
</evidence>
<dbReference type="PRINTS" id="PR01050">
    <property type="entry name" value="PYRUVTKNASE"/>
</dbReference>
<evidence type="ECO:0000256" key="9">
    <source>
        <dbReference type="ARBA" id="ARBA00022840"/>
    </source>
</evidence>
<organism evidence="17 18">
    <name type="scientific">Hyphomicrobium nitrativorans NL23</name>
    <dbReference type="NCBI Taxonomy" id="1029756"/>
    <lineage>
        <taxon>Bacteria</taxon>
        <taxon>Pseudomonadati</taxon>
        <taxon>Pseudomonadota</taxon>
        <taxon>Alphaproteobacteria</taxon>
        <taxon>Hyphomicrobiales</taxon>
        <taxon>Hyphomicrobiaceae</taxon>
        <taxon>Hyphomicrobium</taxon>
    </lineage>
</organism>
<keyword evidence="5 14" id="KW-0808">Transferase</keyword>
<evidence type="ECO:0000256" key="7">
    <source>
        <dbReference type="ARBA" id="ARBA00022741"/>
    </source>
</evidence>
<evidence type="ECO:0000256" key="1">
    <source>
        <dbReference type="ARBA" id="ARBA00001958"/>
    </source>
</evidence>
<dbReference type="PROSITE" id="PS00110">
    <property type="entry name" value="PYRUVATE_KINASE"/>
    <property type="match status" value="1"/>
</dbReference>
<dbReference type="InterPro" id="IPR040442">
    <property type="entry name" value="Pyrv_kinase-like_dom_sf"/>
</dbReference>
<dbReference type="SUPFAM" id="SSF52935">
    <property type="entry name" value="PK C-terminal domain-like"/>
    <property type="match status" value="1"/>
</dbReference>
<evidence type="ECO:0000313" key="17">
    <source>
        <dbReference type="EMBL" id="AHB49458.1"/>
    </source>
</evidence>